<evidence type="ECO:0000313" key="1">
    <source>
        <dbReference type="EMBL" id="MEI4769991.1"/>
    </source>
</evidence>
<evidence type="ECO:0000313" key="2">
    <source>
        <dbReference type="Proteomes" id="UP001364890"/>
    </source>
</evidence>
<dbReference type="Proteomes" id="UP001364890">
    <property type="component" value="Unassembled WGS sequence"/>
</dbReference>
<dbReference type="Pfam" id="PF07901">
    <property type="entry name" value="DUF1672"/>
    <property type="match status" value="1"/>
</dbReference>
<reference evidence="1 2" key="1">
    <citation type="submission" date="2024-01" db="EMBL/GenBank/DDBJ databases">
        <title>Seven novel Bacillus-like species.</title>
        <authorList>
            <person name="Liu G."/>
        </authorList>
    </citation>
    <scope>NUCLEOTIDE SEQUENCE [LARGE SCALE GENOMIC DNA]</scope>
    <source>
        <strain evidence="1 2">FJAT-51614</strain>
    </source>
</reference>
<dbReference type="InterPro" id="IPR012873">
    <property type="entry name" value="DUF1672"/>
</dbReference>
<sequence length="291" mass="32482">MDTENTKSAEKETVAATGGQGIALKTENLVSVQEYTGEGYALRNGEETDKIAEANRDAIEVAVKKFFSEKYKTEVIVHNLVGAVDGVSVFVESVGEPHFHAFAIVPIDVKSKTVKTDSVWSQEGQIENALSGGLFAMAYDEEMANLDNFANLIIKDYPVVGKTKEAVENTDTGYSTPYYYMSFFTDVFDRLNSMYLENQNVSKEELRNFLDENKFETEAVKITINLFMKEMNVDPDKVTYSQIISEIESTNGLPRGAYTLLLHDNLINSKYGSGSKNNSIEETTINEIMKE</sequence>
<keyword evidence="2" id="KW-1185">Reference proteome</keyword>
<name>A0ABU8F7I3_9BACI</name>
<gene>
    <name evidence="1" type="ORF">WAX74_10100</name>
</gene>
<accession>A0ABU8F7I3</accession>
<dbReference type="RefSeq" id="WP_336497553.1">
    <property type="nucleotide sequence ID" value="NZ_JBAWSY010000006.1"/>
</dbReference>
<dbReference type="EMBL" id="JBAWSY010000006">
    <property type="protein sequence ID" value="MEI4769991.1"/>
    <property type="molecule type" value="Genomic_DNA"/>
</dbReference>
<proteinExistence type="predicted"/>
<comment type="caution">
    <text evidence="1">The sequence shown here is derived from an EMBL/GenBank/DDBJ whole genome shotgun (WGS) entry which is preliminary data.</text>
</comment>
<protein>
    <submittedName>
        <fullName evidence="1">DUF1672 family protein</fullName>
    </submittedName>
</protein>
<organism evidence="1 2">
    <name type="scientific">Psychrobacillus mangrovi</name>
    <dbReference type="NCBI Taxonomy" id="3117745"/>
    <lineage>
        <taxon>Bacteria</taxon>
        <taxon>Bacillati</taxon>
        <taxon>Bacillota</taxon>
        <taxon>Bacilli</taxon>
        <taxon>Bacillales</taxon>
        <taxon>Bacillaceae</taxon>
        <taxon>Psychrobacillus</taxon>
    </lineage>
</organism>